<name>A0A4S4L302_9AGAM</name>
<evidence type="ECO:0000256" key="3">
    <source>
        <dbReference type="ARBA" id="ARBA00022692"/>
    </source>
</evidence>
<keyword evidence="4" id="KW-1133">Transmembrane helix</keyword>
<evidence type="ECO:0000256" key="5">
    <source>
        <dbReference type="ARBA" id="ARBA00023065"/>
    </source>
</evidence>
<sequence>MNFRSRASGLLFVSAVYLAVLPLEILRYLSEWASVPDERKVVLSYNQHTFDNACRPTSSYYPSNSSSSSVGLRSPGACLASFPYIGLFAAGEKIEQPFGYEENDLDLDLFCHDIIHADMEALKRIRCPNAYLLEDHRDGNSCRLSSNRKTTSIEGLAGGCRDIL</sequence>
<protein>
    <submittedName>
        <fullName evidence="7">Uncharacterized protein</fullName>
    </submittedName>
</protein>
<dbReference type="Proteomes" id="UP000308199">
    <property type="component" value="Unassembled WGS sequence"/>
</dbReference>
<evidence type="ECO:0000313" key="7">
    <source>
        <dbReference type="EMBL" id="THH05181.1"/>
    </source>
</evidence>
<keyword evidence="2" id="KW-0813">Transport</keyword>
<evidence type="ECO:0000256" key="1">
    <source>
        <dbReference type="ARBA" id="ARBA00004141"/>
    </source>
</evidence>
<organism evidence="7 8">
    <name type="scientific">Phellinidium pouzarii</name>
    <dbReference type="NCBI Taxonomy" id="167371"/>
    <lineage>
        <taxon>Eukaryota</taxon>
        <taxon>Fungi</taxon>
        <taxon>Dikarya</taxon>
        <taxon>Basidiomycota</taxon>
        <taxon>Agaricomycotina</taxon>
        <taxon>Agaricomycetes</taxon>
        <taxon>Hymenochaetales</taxon>
        <taxon>Hymenochaetaceae</taxon>
        <taxon>Phellinidium</taxon>
    </lineage>
</organism>
<dbReference type="EMBL" id="SGPK01000280">
    <property type="protein sequence ID" value="THH05181.1"/>
    <property type="molecule type" value="Genomic_DNA"/>
</dbReference>
<dbReference type="Pfam" id="PF25539">
    <property type="entry name" value="Bestrophin_2"/>
    <property type="match status" value="1"/>
</dbReference>
<comment type="subcellular location">
    <subcellularLocation>
        <location evidence="1">Membrane</location>
        <topology evidence="1">Multi-pass membrane protein</topology>
    </subcellularLocation>
</comment>
<proteinExistence type="predicted"/>
<evidence type="ECO:0000256" key="6">
    <source>
        <dbReference type="ARBA" id="ARBA00023136"/>
    </source>
</evidence>
<dbReference type="AlphaFoldDB" id="A0A4S4L302"/>
<keyword evidence="5" id="KW-0406">Ion transport</keyword>
<keyword evidence="3" id="KW-0812">Transmembrane</keyword>
<accession>A0A4S4L302</accession>
<dbReference type="GO" id="GO:0005254">
    <property type="term" value="F:chloride channel activity"/>
    <property type="evidence" value="ECO:0007669"/>
    <property type="project" value="InterPro"/>
</dbReference>
<keyword evidence="8" id="KW-1185">Reference proteome</keyword>
<reference evidence="7 8" key="1">
    <citation type="submission" date="2019-02" db="EMBL/GenBank/DDBJ databases">
        <title>Genome sequencing of the rare red list fungi Phellinidium pouzarii.</title>
        <authorList>
            <person name="Buettner E."/>
            <person name="Kellner H."/>
        </authorList>
    </citation>
    <scope>NUCLEOTIDE SEQUENCE [LARGE SCALE GENOMIC DNA]</scope>
    <source>
        <strain evidence="7 8">DSM 108285</strain>
    </source>
</reference>
<evidence type="ECO:0000313" key="8">
    <source>
        <dbReference type="Proteomes" id="UP000308199"/>
    </source>
</evidence>
<comment type="caution">
    <text evidence="7">The sequence shown here is derived from an EMBL/GenBank/DDBJ whole genome shotgun (WGS) entry which is preliminary data.</text>
</comment>
<dbReference type="OrthoDB" id="1368at2759"/>
<evidence type="ECO:0000256" key="2">
    <source>
        <dbReference type="ARBA" id="ARBA00022448"/>
    </source>
</evidence>
<keyword evidence="6" id="KW-0472">Membrane</keyword>
<dbReference type="InterPro" id="IPR044669">
    <property type="entry name" value="YneE/VCCN1/2-like"/>
</dbReference>
<gene>
    <name evidence="7" type="ORF">EW145_g4979</name>
</gene>
<dbReference type="GO" id="GO:0016020">
    <property type="term" value="C:membrane"/>
    <property type="evidence" value="ECO:0007669"/>
    <property type="project" value="UniProtKB-SubCell"/>
</dbReference>
<evidence type="ECO:0000256" key="4">
    <source>
        <dbReference type="ARBA" id="ARBA00022989"/>
    </source>
</evidence>